<keyword evidence="8" id="KW-0456">Lyase</keyword>
<dbReference type="Gene3D" id="3.40.50.1970">
    <property type="match status" value="1"/>
</dbReference>
<dbReference type="InterPro" id="IPR050071">
    <property type="entry name" value="Dehydroquinate_synthase"/>
</dbReference>
<dbReference type="Pfam" id="PF24621">
    <property type="entry name" value="DHQS_C"/>
    <property type="match status" value="1"/>
</dbReference>
<organism evidence="14 15">
    <name type="scientific">Candidatus Kaiserbacteria bacterium RIFCSPHIGHO2_12_FULL_53_13</name>
    <dbReference type="NCBI Taxonomy" id="1798502"/>
    <lineage>
        <taxon>Bacteria</taxon>
        <taxon>Candidatus Kaiseribacteriota</taxon>
    </lineage>
</organism>
<keyword evidence="11" id="KW-0472">Membrane</keyword>
<keyword evidence="11" id="KW-0812">Transmembrane</keyword>
<name>A0A1F6EA44_9BACT</name>
<keyword evidence="6" id="KW-0862">Zinc</keyword>
<protein>
    <recommendedName>
        <fullName evidence="10">3-dehydroquinate synthase</fullName>
        <ecNumber evidence="10">4.2.3.4</ecNumber>
    </recommendedName>
</protein>
<evidence type="ECO:0000256" key="10">
    <source>
        <dbReference type="NCBIfam" id="TIGR01357"/>
    </source>
</evidence>
<evidence type="ECO:0000256" key="4">
    <source>
        <dbReference type="ARBA" id="ARBA00022723"/>
    </source>
</evidence>
<evidence type="ECO:0000259" key="12">
    <source>
        <dbReference type="Pfam" id="PF01761"/>
    </source>
</evidence>
<comment type="caution">
    <text evidence="14">The sequence shown here is derived from an EMBL/GenBank/DDBJ whole genome shotgun (WGS) entry which is preliminary data.</text>
</comment>
<evidence type="ECO:0000256" key="8">
    <source>
        <dbReference type="ARBA" id="ARBA00023239"/>
    </source>
</evidence>
<dbReference type="InterPro" id="IPR030963">
    <property type="entry name" value="DHQ_synth_fam"/>
</dbReference>
<evidence type="ECO:0000256" key="9">
    <source>
        <dbReference type="ARBA" id="ARBA00023285"/>
    </source>
</evidence>
<dbReference type="GO" id="GO:0009073">
    <property type="term" value="P:aromatic amino acid family biosynthetic process"/>
    <property type="evidence" value="ECO:0007669"/>
    <property type="project" value="InterPro"/>
</dbReference>
<evidence type="ECO:0000256" key="5">
    <source>
        <dbReference type="ARBA" id="ARBA00022741"/>
    </source>
</evidence>
<dbReference type="PIRSF" id="PIRSF001455">
    <property type="entry name" value="DHQ_synth"/>
    <property type="match status" value="1"/>
</dbReference>
<sequence>MNTRTHVKTIWAGARKSEKYPLVIGSGLQKELLAVVRREGRERRLAIITDNHVGKIWGQDLLKSLRRSGLPVELIHFPQGEGHKNQKTVTALQHELLKRRFGRDTLIIALGGGVVGDVAGFVAATYLRGVPYVNVPTTLLAMVDSSIGGKVGIDTPYGKNTVGAFWQPRAVVMDLRYLRGMPRRAIVNGLMEAVKTSLTSDGKGFPLALKLDLDQPLRTAGVLLRIIHSSARIKTGVTERDVREENERRLLNFGHTIGHALELLSGYRLPHGYAVGYGMLVESKISELLGVLSPLEFREVRNTLAKFGISTAALRRYPVNKILEATKRDKKTRAGVSHYVLLQSIGSVYKKAGQFAHPVPDAVVRKALVSLVS</sequence>
<feature type="transmembrane region" description="Helical" evidence="11">
    <location>
        <begin position="106"/>
        <end position="127"/>
    </location>
</feature>
<evidence type="ECO:0000313" key="15">
    <source>
        <dbReference type="Proteomes" id="UP000176689"/>
    </source>
</evidence>
<evidence type="ECO:0000256" key="7">
    <source>
        <dbReference type="ARBA" id="ARBA00023027"/>
    </source>
</evidence>
<keyword evidence="4" id="KW-0479">Metal-binding</keyword>
<dbReference type="PANTHER" id="PTHR43622">
    <property type="entry name" value="3-DEHYDROQUINATE SYNTHASE"/>
    <property type="match status" value="1"/>
</dbReference>
<proteinExistence type="predicted"/>
<dbReference type="CDD" id="cd08195">
    <property type="entry name" value="DHQS"/>
    <property type="match status" value="1"/>
</dbReference>
<dbReference type="GO" id="GO:0009423">
    <property type="term" value="P:chorismate biosynthetic process"/>
    <property type="evidence" value="ECO:0007669"/>
    <property type="project" value="UniProtKB-UniRule"/>
</dbReference>
<evidence type="ECO:0000313" key="14">
    <source>
        <dbReference type="EMBL" id="OGG70481.1"/>
    </source>
</evidence>
<accession>A0A1F6EA44</accession>
<evidence type="ECO:0000256" key="3">
    <source>
        <dbReference type="ARBA" id="ARBA00001947"/>
    </source>
</evidence>
<dbReference type="InterPro" id="IPR016037">
    <property type="entry name" value="DHQ_synth_AroB"/>
</dbReference>
<comment type="cofactor">
    <cofactor evidence="1">
        <name>NAD(+)</name>
        <dbReference type="ChEBI" id="CHEBI:57540"/>
    </cofactor>
</comment>
<dbReference type="NCBIfam" id="TIGR01357">
    <property type="entry name" value="aroB"/>
    <property type="match status" value="1"/>
</dbReference>
<keyword evidence="11" id="KW-1133">Transmembrane helix</keyword>
<dbReference type="GO" id="GO:0005737">
    <property type="term" value="C:cytoplasm"/>
    <property type="evidence" value="ECO:0007669"/>
    <property type="project" value="InterPro"/>
</dbReference>
<dbReference type="Proteomes" id="UP000176689">
    <property type="component" value="Unassembled WGS sequence"/>
</dbReference>
<dbReference type="Pfam" id="PF01761">
    <property type="entry name" value="DHQ_synthase"/>
    <property type="match status" value="1"/>
</dbReference>
<feature type="domain" description="3-dehydroquinate synthase N-terminal" evidence="12">
    <location>
        <begin position="76"/>
        <end position="186"/>
    </location>
</feature>
<dbReference type="EMBL" id="MFLP01000023">
    <property type="protein sequence ID" value="OGG70481.1"/>
    <property type="molecule type" value="Genomic_DNA"/>
</dbReference>
<keyword evidence="9" id="KW-0170">Cobalt</keyword>
<gene>
    <name evidence="14" type="ORF">A3F27_03605</name>
</gene>
<comment type="cofactor">
    <cofactor evidence="3">
        <name>Zn(2+)</name>
        <dbReference type="ChEBI" id="CHEBI:29105"/>
    </cofactor>
</comment>
<evidence type="ECO:0000256" key="1">
    <source>
        <dbReference type="ARBA" id="ARBA00001911"/>
    </source>
</evidence>
<evidence type="ECO:0000256" key="2">
    <source>
        <dbReference type="ARBA" id="ARBA00001941"/>
    </source>
</evidence>
<dbReference type="AlphaFoldDB" id="A0A1F6EA44"/>
<dbReference type="Gene3D" id="1.20.1090.10">
    <property type="entry name" value="Dehydroquinate synthase-like - alpha domain"/>
    <property type="match status" value="1"/>
</dbReference>
<dbReference type="GO" id="GO:0046872">
    <property type="term" value="F:metal ion binding"/>
    <property type="evidence" value="ECO:0007669"/>
    <property type="project" value="UniProtKB-KW"/>
</dbReference>
<dbReference type="InterPro" id="IPR056179">
    <property type="entry name" value="DHQS_C"/>
</dbReference>
<dbReference type="GO" id="GO:0000166">
    <property type="term" value="F:nucleotide binding"/>
    <property type="evidence" value="ECO:0007669"/>
    <property type="project" value="UniProtKB-KW"/>
</dbReference>
<comment type="cofactor">
    <cofactor evidence="2">
        <name>Co(2+)</name>
        <dbReference type="ChEBI" id="CHEBI:48828"/>
    </cofactor>
</comment>
<dbReference type="InterPro" id="IPR030960">
    <property type="entry name" value="DHQS/DOIS_N"/>
</dbReference>
<evidence type="ECO:0000256" key="11">
    <source>
        <dbReference type="SAM" id="Phobius"/>
    </source>
</evidence>
<dbReference type="FunFam" id="3.40.50.1970:FF:000007">
    <property type="entry name" value="Pentafunctional AROM polypeptide"/>
    <property type="match status" value="1"/>
</dbReference>
<dbReference type="SUPFAM" id="SSF56796">
    <property type="entry name" value="Dehydroquinate synthase-like"/>
    <property type="match status" value="1"/>
</dbReference>
<evidence type="ECO:0000259" key="13">
    <source>
        <dbReference type="Pfam" id="PF24621"/>
    </source>
</evidence>
<keyword evidence="7" id="KW-0520">NAD</keyword>
<reference evidence="14 15" key="1">
    <citation type="journal article" date="2016" name="Nat. Commun.">
        <title>Thousands of microbial genomes shed light on interconnected biogeochemical processes in an aquifer system.</title>
        <authorList>
            <person name="Anantharaman K."/>
            <person name="Brown C.T."/>
            <person name="Hug L.A."/>
            <person name="Sharon I."/>
            <person name="Castelle C.J."/>
            <person name="Probst A.J."/>
            <person name="Thomas B.C."/>
            <person name="Singh A."/>
            <person name="Wilkins M.J."/>
            <person name="Karaoz U."/>
            <person name="Brodie E.L."/>
            <person name="Williams K.H."/>
            <person name="Hubbard S.S."/>
            <person name="Banfield J.F."/>
        </authorList>
    </citation>
    <scope>NUCLEOTIDE SEQUENCE [LARGE SCALE GENOMIC DNA]</scope>
</reference>
<dbReference type="GO" id="GO:0003856">
    <property type="term" value="F:3-dehydroquinate synthase activity"/>
    <property type="evidence" value="ECO:0007669"/>
    <property type="project" value="UniProtKB-UniRule"/>
</dbReference>
<keyword evidence="5" id="KW-0547">Nucleotide-binding</keyword>
<dbReference type="PANTHER" id="PTHR43622:SF1">
    <property type="entry name" value="3-DEHYDROQUINATE SYNTHASE"/>
    <property type="match status" value="1"/>
</dbReference>
<feature type="domain" description="3-dehydroquinate synthase C-terminal" evidence="13">
    <location>
        <begin position="189"/>
        <end position="332"/>
    </location>
</feature>
<dbReference type="EC" id="4.2.3.4" evidence="10"/>
<evidence type="ECO:0000256" key="6">
    <source>
        <dbReference type="ARBA" id="ARBA00022833"/>
    </source>
</evidence>